<gene>
    <name evidence="3" type="ORF">H5P27_19490</name>
</gene>
<evidence type="ECO:0000313" key="3">
    <source>
        <dbReference type="EMBL" id="MBC2608248.1"/>
    </source>
</evidence>
<protein>
    <submittedName>
        <fullName evidence="3">Acyltransferase family protein</fullName>
    </submittedName>
</protein>
<organism evidence="3 4">
    <name type="scientific">Pelagicoccus albus</name>
    <dbReference type="NCBI Taxonomy" id="415222"/>
    <lineage>
        <taxon>Bacteria</taxon>
        <taxon>Pseudomonadati</taxon>
        <taxon>Verrucomicrobiota</taxon>
        <taxon>Opitutia</taxon>
        <taxon>Puniceicoccales</taxon>
        <taxon>Pelagicoccaceae</taxon>
        <taxon>Pelagicoccus</taxon>
    </lineage>
</organism>
<keyword evidence="1" id="KW-1133">Transmembrane helix</keyword>
<dbReference type="AlphaFoldDB" id="A0A7X1BC05"/>
<feature type="transmembrane region" description="Helical" evidence="1">
    <location>
        <begin position="28"/>
        <end position="45"/>
    </location>
</feature>
<feature type="transmembrane region" description="Helical" evidence="1">
    <location>
        <begin position="94"/>
        <end position="119"/>
    </location>
</feature>
<keyword evidence="1" id="KW-0812">Transmembrane</keyword>
<reference evidence="3 4" key="1">
    <citation type="submission" date="2020-07" db="EMBL/GenBank/DDBJ databases">
        <authorList>
            <person name="Feng X."/>
        </authorList>
    </citation>
    <scope>NUCLEOTIDE SEQUENCE [LARGE SCALE GENOMIC DNA]</scope>
    <source>
        <strain evidence="3 4">JCM23202</strain>
    </source>
</reference>
<dbReference type="EMBL" id="JACHVC010000013">
    <property type="protein sequence ID" value="MBC2608248.1"/>
    <property type="molecule type" value="Genomic_DNA"/>
</dbReference>
<feature type="domain" description="Acyltransferase 3" evidence="2">
    <location>
        <begin position="4"/>
        <end position="281"/>
    </location>
</feature>
<keyword evidence="1" id="KW-0472">Membrane</keyword>
<dbReference type="Proteomes" id="UP000526501">
    <property type="component" value="Unassembled WGS sequence"/>
</dbReference>
<proteinExistence type="predicted"/>
<dbReference type="InterPro" id="IPR002656">
    <property type="entry name" value="Acyl_transf_3_dom"/>
</dbReference>
<accession>A0A7X1BC05</accession>
<dbReference type="GO" id="GO:0016747">
    <property type="term" value="F:acyltransferase activity, transferring groups other than amino-acyl groups"/>
    <property type="evidence" value="ECO:0007669"/>
    <property type="project" value="InterPro"/>
</dbReference>
<keyword evidence="3" id="KW-0012">Acyltransferase</keyword>
<feature type="transmembrane region" description="Helical" evidence="1">
    <location>
        <begin position="264"/>
        <end position="281"/>
    </location>
</feature>
<feature type="transmembrane region" description="Helical" evidence="1">
    <location>
        <begin position="210"/>
        <end position="226"/>
    </location>
</feature>
<evidence type="ECO:0000256" key="1">
    <source>
        <dbReference type="SAM" id="Phobius"/>
    </source>
</evidence>
<feature type="transmembrane region" description="Helical" evidence="1">
    <location>
        <begin position="238"/>
        <end position="258"/>
    </location>
</feature>
<comment type="caution">
    <text evidence="3">The sequence shown here is derived from an EMBL/GenBank/DDBJ whole genome shotgun (WGS) entry which is preliminary data.</text>
</comment>
<sequence>MKRNDIEIIRILASFGIVWYHTRAPFDNIGYSGLVIFLSLSSYLYRYKPNLELRDSLISRAKRLIIPWGAWYLFYGILNLAVGNSFNPEYTSNIALNVLAGTSIHLWFLPFIFAIMVLFDVSHRFASPKTLGLVCFAISSAMLATSDLWRDPSIEMGYPIAQYTQALSAVLAGRFFGELPNFNPKVKVALLSILGISVAASFRVEGVGLPYAIGFGTMILVAYKDFSDILKWNAAKLAATTFGIYLIHILFTASLLRYGPDNRALIAVVSFLLSIISILALQKIAPSIAKAIT</sequence>
<feature type="transmembrane region" description="Helical" evidence="1">
    <location>
        <begin position="65"/>
        <end position="82"/>
    </location>
</feature>
<keyword evidence="3" id="KW-0808">Transferase</keyword>
<evidence type="ECO:0000313" key="4">
    <source>
        <dbReference type="Proteomes" id="UP000526501"/>
    </source>
</evidence>
<evidence type="ECO:0000259" key="2">
    <source>
        <dbReference type="Pfam" id="PF01757"/>
    </source>
</evidence>
<keyword evidence="4" id="KW-1185">Reference proteome</keyword>
<dbReference type="RefSeq" id="WP_185662097.1">
    <property type="nucleotide sequence ID" value="NZ_CAWPOO010000013.1"/>
</dbReference>
<dbReference type="Pfam" id="PF01757">
    <property type="entry name" value="Acyl_transf_3"/>
    <property type="match status" value="1"/>
</dbReference>
<name>A0A7X1BC05_9BACT</name>